<evidence type="ECO:0000313" key="4">
    <source>
        <dbReference type="EMBL" id="KAF0321318.1"/>
    </source>
</evidence>
<dbReference type="Proteomes" id="UP000434172">
    <property type="component" value="Unassembled WGS sequence"/>
</dbReference>
<reference evidence="4 5" key="1">
    <citation type="submission" date="2019-12" db="EMBL/GenBank/DDBJ databases">
        <title>A genome sequence resource for the geographically widespread anthracnose pathogen Colletotrichum asianum.</title>
        <authorList>
            <person name="Meng Y."/>
        </authorList>
    </citation>
    <scope>NUCLEOTIDE SEQUENCE [LARGE SCALE GENOMIC DNA]</scope>
    <source>
        <strain evidence="4 5">ICMP 18580</strain>
    </source>
</reference>
<dbReference type="EMBL" id="WOWK01000073">
    <property type="protein sequence ID" value="KAF0321318.1"/>
    <property type="molecule type" value="Genomic_DNA"/>
</dbReference>
<feature type="chain" id="PRO_5034331146" evidence="3">
    <location>
        <begin position="22"/>
        <end position="263"/>
    </location>
</feature>
<name>A0A8H3WAW7_9PEZI</name>
<evidence type="ECO:0000313" key="5">
    <source>
        <dbReference type="Proteomes" id="UP000434172"/>
    </source>
</evidence>
<protein>
    <submittedName>
        <fullName evidence="4">Uncharacterized protein</fullName>
    </submittedName>
</protein>
<comment type="caution">
    <text evidence="4">The sequence shown here is derived from an EMBL/GenBank/DDBJ whole genome shotgun (WGS) entry which is preliminary data.</text>
</comment>
<proteinExistence type="predicted"/>
<dbReference type="OrthoDB" id="4841366at2759"/>
<keyword evidence="2" id="KW-0472">Membrane</keyword>
<accession>A0A8H3WAW7</accession>
<evidence type="ECO:0000256" key="2">
    <source>
        <dbReference type="SAM" id="Phobius"/>
    </source>
</evidence>
<feature type="region of interest" description="Disordered" evidence="1">
    <location>
        <begin position="244"/>
        <end position="263"/>
    </location>
</feature>
<feature type="compositionally biased region" description="Low complexity" evidence="1">
    <location>
        <begin position="149"/>
        <end position="169"/>
    </location>
</feature>
<keyword evidence="2" id="KW-1133">Transmembrane helix</keyword>
<evidence type="ECO:0000256" key="3">
    <source>
        <dbReference type="SAM" id="SignalP"/>
    </source>
</evidence>
<organism evidence="4 5">
    <name type="scientific">Colletotrichum asianum</name>
    <dbReference type="NCBI Taxonomy" id="702518"/>
    <lineage>
        <taxon>Eukaryota</taxon>
        <taxon>Fungi</taxon>
        <taxon>Dikarya</taxon>
        <taxon>Ascomycota</taxon>
        <taxon>Pezizomycotina</taxon>
        <taxon>Sordariomycetes</taxon>
        <taxon>Hypocreomycetidae</taxon>
        <taxon>Glomerellales</taxon>
        <taxon>Glomerellaceae</taxon>
        <taxon>Colletotrichum</taxon>
        <taxon>Colletotrichum gloeosporioides species complex</taxon>
    </lineage>
</organism>
<keyword evidence="5" id="KW-1185">Reference proteome</keyword>
<sequence length="263" mass="28098">MRRAPFIFLAAVAAGITAVHGTCFVPNGTNRNDINDSHFDTYEPCASSGHAMCCNIKNGDKCEANGLCWNKVDIKFWRESCTDPTWESPKCLKLCISDDYQSDGIGATGTDMTMTECADKSYCCGNDQNAKDCCREGKGVRIEDGQVVTTSSMSSSPTASSAGANGSAPSNNQTGIIGGAVGGGVGAVVLALTAWFIWYKRRKRNTRARGDAADVTQNYVAVSQERGYPTVVEAPSYHPLVEMPGEGHPAELGSESMRPTSRR</sequence>
<feature type="signal peptide" evidence="3">
    <location>
        <begin position="1"/>
        <end position="21"/>
    </location>
</feature>
<dbReference type="AlphaFoldDB" id="A0A8H3WAW7"/>
<evidence type="ECO:0000256" key="1">
    <source>
        <dbReference type="SAM" id="MobiDB-lite"/>
    </source>
</evidence>
<feature type="transmembrane region" description="Helical" evidence="2">
    <location>
        <begin position="176"/>
        <end position="199"/>
    </location>
</feature>
<feature type="region of interest" description="Disordered" evidence="1">
    <location>
        <begin position="145"/>
        <end position="169"/>
    </location>
</feature>
<gene>
    <name evidence="4" type="ORF">GQ607_011521</name>
</gene>
<keyword evidence="2" id="KW-0812">Transmembrane</keyword>
<keyword evidence="3" id="KW-0732">Signal</keyword>